<accession>A0AA36BP00</accession>
<keyword evidence="2" id="KW-1185">Reference proteome</keyword>
<sequence>MGHMKKFGNPGSVKQSYMSPTVHEEIVLLLAKYVKNNIVAELKSAKYFSVYVDSTPTNNLLCIMLFLTAGDSPMTMPVICLVIIQECKSGSKKRIRLQFSFPVLLIFSNLVGQAAASCCVEAVSYFGFIQRLYTFFSVSMHRGANLMKSLEGNKRVLTLKSLSETHWSARTDATEALIDGYSCIQNALRDIEDDLEQTPEARYEAQTLADKMDCLETTLMAKI</sequence>
<evidence type="ECO:0000313" key="1">
    <source>
        <dbReference type="EMBL" id="CAI9737679.1"/>
    </source>
</evidence>
<dbReference type="EMBL" id="OX597833">
    <property type="protein sequence ID" value="CAI9737679.1"/>
    <property type="molecule type" value="Genomic_DNA"/>
</dbReference>
<proteinExistence type="predicted"/>
<reference evidence="1" key="1">
    <citation type="submission" date="2023-08" db="EMBL/GenBank/DDBJ databases">
        <authorList>
            <person name="Alioto T."/>
            <person name="Alioto T."/>
            <person name="Gomez Garrido J."/>
        </authorList>
    </citation>
    <scope>NUCLEOTIDE SEQUENCE</scope>
</reference>
<evidence type="ECO:0008006" key="3">
    <source>
        <dbReference type="Google" id="ProtNLM"/>
    </source>
</evidence>
<dbReference type="PANTHER" id="PTHR45749">
    <property type="match status" value="1"/>
</dbReference>
<name>A0AA36BP00_OCTVU</name>
<dbReference type="PANTHER" id="PTHR45749:SF23">
    <property type="entry name" value="ZINC FINGER MYM-TYPE PROTEIN 1-LIKE"/>
    <property type="match status" value="1"/>
</dbReference>
<organism evidence="1 2">
    <name type="scientific">Octopus vulgaris</name>
    <name type="common">Common octopus</name>
    <dbReference type="NCBI Taxonomy" id="6645"/>
    <lineage>
        <taxon>Eukaryota</taxon>
        <taxon>Metazoa</taxon>
        <taxon>Spiralia</taxon>
        <taxon>Lophotrochozoa</taxon>
        <taxon>Mollusca</taxon>
        <taxon>Cephalopoda</taxon>
        <taxon>Coleoidea</taxon>
        <taxon>Octopodiformes</taxon>
        <taxon>Octopoda</taxon>
        <taxon>Incirrata</taxon>
        <taxon>Octopodidae</taxon>
        <taxon>Octopus</taxon>
    </lineage>
</organism>
<protein>
    <recommendedName>
        <fullName evidence="3">DUF4371 domain-containing protein</fullName>
    </recommendedName>
</protein>
<gene>
    <name evidence="1" type="ORF">OCTVUL_1B025722</name>
</gene>
<dbReference type="AlphaFoldDB" id="A0AA36BP00"/>
<evidence type="ECO:0000313" key="2">
    <source>
        <dbReference type="Proteomes" id="UP001162480"/>
    </source>
</evidence>
<dbReference type="Proteomes" id="UP001162480">
    <property type="component" value="Chromosome 20"/>
</dbReference>